<dbReference type="Pfam" id="PF04588">
    <property type="entry name" value="HIG_1_N"/>
    <property type="match status" value="1"/>
</dbReference>
<evidence type="ECO:0000256" key="3">
    <source>
        <dbReference type="ARBA" id="ARBA00023136"/>
    </source>
</evidence>
<evidence type="ECO:0000259" key="5">
    <source>
        <dbReference type="PROSITE" id="PS51503"/>
    </source>
</evidence>
<evidence type="ECO:0000256" key="4">
    <source>
        <dbReference type="SAM" id="Phobius"/>
    </source>
</evidence>
<comment type="caution">
    <text evidence="6">The sequence shown here is derived from an EMBL/GenBank/DDBJ whole genome shotgun (WGS) entry which is preliminary data.</text>
</comment>
<reference evidence="6 7" key="1">
    <citation type="submission" date="2024-01" db="EMBL/GenBank/DDBJ databases">
        <title>Hyphobacterium bacterium isolated from marine sediment.</title>
        <authorList>
            <person name="Zhao S."/>
        </authorList>
    </citation>
    <scope>NUCLEOTIDE SEQUENCE [LARGE SCALE GENOMIC DNA]</scope>
    <source>
        <strain evidence="7">HN65</strain>
    </source>
</reference>
<keyword evidence="1 4" id="KW-0812">Transmembrane</keyword>
<gene>
    <name evidence="6" type="ORF">V0U79_06515</name>
</gene>
<dbReference type="InterPro" id="IPR007667">
    <property type="entry name" value="Hypoxia_induced_domain"/>
</dbReference>
<feature type="transmembrane region" description="Helical" evidence="4">
    <location>
        <begin position="46"/>
        <end position="62"/>
    </location>
</feature>
<dbReference type="NCBIfam" id="NF033233">
    <property type="entry name" value="twin_helix"/>
    <property type="match status" value="1"/>
</dbReference>
<proteinExistence type="predicted"/>
<organism evidence="6 7">
    <name type="scientific">Hyphobacterium lacteum</name>
    <dbReference type="NCBI Taxonomy" id="3116575"/>
    <lineage>
        <taxon>Bacteria</taxon>
        <taxon>Pseudomonadati</taxon>
        <taxon>Pseudomonadota</taxon>
        <taxon>Alphaproteobacteria</taxon>
        <taxon>Maricaulales</taxon>
        <taxon>Maricaulaceae</taxon>
        <taxon>Hyphobacterium</taxon>
    </lineage>
</organism>
<evidence type="ECO:0000256" key="1">
    <source>
        <dbReference type="ARBA" id="ARBA00022692"/>
    </source>
</evidence>
<dbReference type="RefSeq" id="WP_330198673.1">
    <property type="nucleotide sequence ID" value="NZ_JAZDRP010000003.1"/>
</dbReference>
<keyword evidence="3 4" id="KW-0472">Membrane</keyword>
<dbReference type="EMBL" id="JAZDRP010000003">
    <property type="protein sequence ID" value="MEE2526014.1"/>
    <property type="molecule type" value="Genomic_DNA"/>
</dbReference>
<sequence>MMMFLNILIVLSLLAVLVTLVLGFVNMARGGEGAGARSNVLMRYRVGIQFVAIILMVVGFMIKQSMAG</sequence>
<accession>A0ABU7LQZ6</accession>
<dbReference type="Proteomes" id="UP001354971">
    <property type="component" value="Unassembled WGS sequence"/>
</dbReference>
<protein>
    <submittedName>
        <fullName evidence="6">Twin transmembrane helix small protein</fullName>
    </submittedName>
</protein>
<evidence type="ECO:0000256" key="2">
    <source>
        <dbReference type="ARBA" id="ARBA00022989"/>
    </source>
</evidence>
<evidence type="ECO:0000313" key="7">
    <source>
        <dbReference type="Proteomes" id="UP001354971"/>
    </source>
</evidence>
<feature type="domain" description="HIG1" evidence="5">
    <location>
        <begin position="1"/>
        <end position="68"/>
    </location>
</feature>
<name>A0ABU7LQZ6_9PROT</name>
<evidence type="ECO:0000313" key="6">
    <source>
        <dbReference type="EMBL" id="MEE2526014.1"/>
    </source>
</evidence>
<dbReference type="PROSITE" id="PS51503">
    <property type="entry name" value="HIG1"/>
    <property type="match status" value="1"/>
</dbReference>
<keyword evidence="7" id="KW-1185">Reference proteome</keyword>
<keyword evidence="2 4" id="KW-1133">Transmembrane helix</keyword>